<organism evidence="1">
    <name type="scientific">marine sediment metagenome</name>
    <dbReference type="NCBI Taxonomy" id="412755"/>
    <lineage>
        <taxon>unclassified sequences</taxon>
        <taxon>metagenomes</taxon>
        <taxon>ecological metagenomes</taxon>
    </lineage>
</organism>
<comment type="caution">
    <text evidence="1">The sequence shown here is derived from an EMBL/GenBank/DDBJ whole genome shotgun (WGS) entry which is preliminary data.</text>
</comment>
<dbReference type="EMBL" id="LAZR01003038">
    <property type="protein sequence ID" value="KKN22676.1"/>
    <property type="molecule type" value="Genomic_DNA"/>
</dbReference>
<protein>
    <submittedName>
        <fullName evidence="1">Uncharacterized protein</fullName>
    </submittedName>
</protein>
<dbReference type="AlphaFoldDB" id="A0A0F9RBZ7"/>
<evidence type="ECO:0000313" key="1">
    <source>
        <dbReference type="EMBL" id="KKN22676.1"/>
    </source>
</evidence>
<reference evidence="1" key="1">
    <citation type="journal article" date="2015" name="Nature">
        <title>Complex archaea that bridge the gap between prokaryotes and eukaryotes.</title>
        <authorList>
            <person name="Spang A."/>
            <person name="Saw J.H."/>
            <person name="Jorgensen S.L."/>
            <person name="Zaremba-Niedzwiedzka K."/>
            <person name="Martijn J."/>
            <person name="Lind A.E."/>
            <person name="van Eijk R."/>
            <person name="Schleper C."/>
            <person name="Guy L."/>
            <person name="Ettema T.J."/>
        </authorList>
    </citation>
    <scope>NUCLEOTIDE SEQUENCE</scope>
</reference>
<name>A0A0F9RBZ7_9ZZZZ</name>
<accession>A0A0F9RBZ7</accession>
<proteinExistence type="predicted"/>
<gene>
    <name evidence="1" type="ORF">LCGC14_0912590</name>
</gene>
<sequence>MKDGDLKIKYKKSESIDTVLDKQIEKFLKSIGYEWRGSGFSIENNVRDIQFTKLK</sequence>